<dbReference type="EMBL" id="FQNC01000044">
    <property type="protein sequence ID" value="SGY54883.1"/>
    <property type="molecule type" value="Genomic_DNA"/>
</dbReference>
<evidence type="ECO:0000313" key="2">
    <source>
        <dbReference type="Proteomes" id="UP000249464"/>
    </source>
</evidence>
<sequence length="98" mass="11223">MQMVKDCVPCHLGKDAAHRSHTPATHRATAPFGRVYMDLWGPGPVVSLLGHCYLCVPRLPLLYVGERHEIALEPHWFRVQTERIKRCNSQAKKDYSKD</sequence>
<reference evidence="1 2" key="1">
    <citation type="submission" date="2016-11" db="EMBL/GenBank/DDBJ databases">
        <authorList>
            <person name="Jaros S."/>
            <person name="Januszkiewicz K."/>
            <person name="Wedrychowicz H."/>
        </authorList>
    </citation>
    <scope>NUCLEOTIDE SEQUENCE [LARGE SCALE GENOMIC DNA]</scope>
</reference>
<keyword evidence="2" id="KW-1185">Reference proteome</keyword>
<proteinExistence type="predicted"/>
<dbReference type="Proteomes" id="UP000249464">
    <property type="component" value="Unassembled WGS sequence"/>
</dbReference>
<evidence type="ECO:0000313" key="1">
    <source>
        <dbReference type="EMBL" id="SGY54883.1"/>
    </source>
</evidence>
<accession>A0A2X0M9L9</accession>
<name>A0A2X0M9L9_9BASI</name>
<organism evidence="1 2">
    <name type="scientific">Microbotryum silenes-dioicae</name>
    <dbReference type="NCBI Taxonomy" id="796604"/>
    <lineage>
        <taxon>Eukaryota</taxon>
        <taxon>Fungi</taxon>
        <taxon>Dikarya</taxon>
        <taxon>Basidiomycota</taxon>
        <taxon>Pucciniomycotina</taxon>
        <taxon>Microbotryomycetes</taxon>
        <taxon>Microbotryales</taxon>
        <taxon>Microbotryaceae</taxon>
        <taxon>Microbotryum</taxon>
    </lineage>
</organism>
<dbReference type="STRING" id="796604.A0A2X0M9L9"/>
<gene>
    <name evidence="1" type="primary">BQ5605_C006g03924</name>
    <name evidence="1" type="ORF">BQ5605_C006G03924</name>
</gene>
<protein>
    <submittedName>
        <fullName evidence="1">BQ5605_C006g03924 protein</fullName>
    </submittedName>
</protein>
<dbReference type="AlphaFoldDB" id="A0A2X0M9L9"/>